<sequence>MVALTLDNPLVQSYIVYTAILALKLLALSPMTGMTRVARGVFANPEDAKSMKGGKVKYDDPVIERIRRAHLNDLENIPAFWVLAALYVTTNPAVAWATLLFRVFTVCRIIHTIVYAVVPLPQPARGIAFGIPLLINFYMGAQVVLYYITAL</sequence>
<dbReference type="EMBL" id="OM867783">
    <property type="protein sequence ID" value="WAS27878.1"/>
    <property type="molecule type" value="mRNA"/>
</dbReference>
<comment type="catalytic activity">
    <reaction evidence="16">
        <text>RX + glutathione = an S-substituted glutathione + a halide anion + H(+)</text>
        <dbReference type="Rhea" id="RHEA:16437"/>
        <dbReference type="ChEBI" id="CHEBI:15378"/>
        <dbReference type="ChEBI" id="CHEBI:16042"/>
        <dbReference type="ChEBI" id="CHEBI:17792"/>
        <dbReference type="ChEBI" id="CHEBI:57925"/>
        <dbReference type="ChEBI" id="CHEBI:90779"/>
        <dbReference type="EC" id="2.5.1.18"/>
    </reaction>
    <physiologicalReaction direction="left-to-right" evidence="16">
        <dbReference type="Rhea" id="RHEA:16438"/>
    </physiologicalReaction>
</comment>
<reference evidence="18" key="1">
    <citation type="submission" date="2022-02" db="EMBL/GenBank/DDBJ databases">
        <authorList>
            <person name="Rao X."/>
        </authorList>
    </citation>
    <scope>NUCLEOTIDE SEQUENCE</scope>
</reference>
<keyword evidence="7 17" id="KW-0812">Transmembrane</keyword>
<keyword evidence="9" id="KW-0256">Endoplasmic reticulum</keyword>
<keyword evidence="10 17" id="KW-1133">Transmembrane helix</keyword>
<dbReference type="FunFam" id="1.20.120.550:FF:000002">
    <property type="entry name" value="Microsomal glutathione S-transferase 1"/>
    <property type="match status" value="1"/>
</dbReference>
<comment type="subunit">
    <text evidence="14">Homotrimer; The trimer binds only one molecule of glutathione.</text>
</comment>
<evidence type="ECO:0000256" key="15">
    <source>
        <dbReference type="ARBA" id="ARBA00039397"/>
    </source>
</evidence>
<evidence type="ECO:0000256" key="1">
    <source>
        <dbReference type="ARBA" id="ARBA00003701"/>
    </source>
</evidence>
<dbReference type="SUPFAM" id="SSF161084">
    <property type="entry name" value="MAPEG domain-like"/>
    <property type="match status" value="1"/>
</dbReference>
<protein>
    <recommendedName>
        <fullName evidence="15">Microsomal glutathione S-transferase 1</fullName>
        <ecNumber evidence="5">2.5.1.18</ecNumber>
    </recommendedName>
</protein>
<keyword evidence="6" id="KW-0808">Transferase</keyword>
<dbReference type="EC" id="2.5.1.18" evidence="5"/>
<evidence type="ECO:0000256" key="12">
    <source>
        <dbReference type="ARBA" id="ARBA00023128"/>
    </source>
</evidence>
<evidence type="ECO:0000256" key="13">
    <source>
        <dbReference type="ARBA" id="ARBA00023136"/>
    </source>
</evidence>
<keyword evidence="13 17" id="KW-0472">Membrane</keyword>
<keyword evidence="8" id="KW-1000">Mitochondrion outer membrane</keyword>
<dbReference type="Gene3D" id="1.20.120.550">
    <property type="entry name" value="Membrane associated eicosanoid/glutathione metabolism-like domain"/>
    <property type="match status" value="1"/>
</dbReference>
<dbReference type="Pfam" id="PF01124">
    <property type="entry name" value="MAPEG"/>
    <property type="match status" value="1"/>
</dbReference>
<evidence type="ECO:0000256" key="4">
    <source>
        <dbReference type="ARBA" id="ARBA00010459"/>
    </source>
</evidence>
<comment type="similarity">
    <text evidence="4">Belongs to the MAPEG family.</text>
</comment>
<dbReference type="GO" id="GO:0005789">
    <property type="term" value="C:endoplasmic reticulum membrane"/>
    <property type="evidence" value="ECO:0007669"/>
    <property type="project" value="UniProtKB-SubCell"/>
</dbReference>
<evidence type="ECO:0000256" key="10">
    <source>
        <dbReference type="ARBA" id="ARBA00022989"/>
    </source>
</evidence>
<evidence type="ECO:0000256" key="16">
    <source>
        <dbReference type="ARBA" id="ARBA00049385"/>
    </source>
</evidence>
<evidence type="ECO:0000256" key="17">
    <source>
        <dbReference type="SAM" id="Phobius"/>
    </source>
</evidence>
<dbReference type="InterPro" id="IPR001129">
    <property type="entry name" value="Membr-assoc_MAPEG"/>
</dbReference>
<gene>
    <name evidence="18" type="primary">GSTm1</name>
</gene>
<feature type="transmembrane region" description="Helical" evidence="17">
    <location>
        <begin position="12"/>
        <end position="29"/>
    </location>
</feature>
<dbReference type="PANTHER" id="PTHR10689">
    <property type="entry name" value="MICROSOMAL GLUTATHIONE S-TRANSFERASE 1"/>
    <property type="match status" value="1"/>
</dbReference>
<organism evidence="18">
    <name type="scientific">Mythimna separata</name>
    <name type="common">Oriental armyworm</name>
    <name type="synonym">Pseudaletia separata</name>
    <dbReference type="NCBI Taxonomy" id="271217"/>
    <lineage>
        <taxon>Eukaryota</taxon>
        <taxon>Metazoa</taxon>
        <taxon>Ecdysozoa</taxon>
        <taxon>Arthropoda</taxon>
        <taxon>Hexapoda</taxon>
        <taxon>Insecta</taxon>
        <taxon>Pterygota</taxon>
        <taxon>Neoptera</taxon>
        <taxon>Endopterygota</taxon>
        <taxon>Lepidoptera</taxon>
        <taxon>Glossata</taxon>
        <taxon>Ditrysia</taxon>
        <taxon>Noctuoidea</taxon>
        <taxon>Noctuidae</taxon>
        <taxon>Noctuinae</taxon>
        <taxon>Hadenini</taxon>
        <taxon>Mythimna</taxon>
    </lineage>
</organism>
<feature type="transmembrane region" description="Helical" evidence="17">
    <location>
        <begin position="127"/>
        <end position="148"/>
    </location>
</feature>
<proteinExistence type="evidence at transcript level"/>
<evidence type="ECO:0000256" key="11">
    <source>
        <dbReference type="ARBA" id="ARBA00022990"/>
    </source>
</evidence>
<dbReference type="GO" id="GO:0004364">
    <property type="term" value="F:glutathione transferase activity"/>
    <property type="evidence" value="ECO:0007669"/>
    <property type="project" value="UniProtKB-EC"/>
</dbReference>
<dbReference type="InterPro" id="IPR040162">
    <property type="entry name" value="MGST1-like"/>
</dbReference>
<keyword evidence="12" id="KW-0496">Mitochondrion</keyword>
<dbReference type="GO" id="GO:0005741">
    <property type="term" value="C:mitochondrial outer membrane"/>
    <property type="evidence" value="ECO:0007669"/>
    <property type="project" value="UniProtKB-SubCell"/>
</dbReference>
<evidence type="ECO:0000256" key="5">
    <source>
        <dbReference type="ARBA" id="ARBA00012452"/>
    </source>
</evidence>
<evidence type="ECO:0000256" key="6">
    <source>
        <dbReference type="ARBA" id="ARBA00022679"/>
    </source>
</evidence>
<evidence type="ECO:0000256" key="8">
    <source>
        <dbReference type="ARBA" id="ARBA00022787"/>
    </source>
</evidence>
<evidence type="ECO:0000256" key="2">
    <source>
        <dbReference type="ARBA" id="ARBA00004294"/>
    </source>
</evidence>
<dbReference type="PANTHER" id="PTHR10689:SF6">
    <property type="entry name" value="MICROSOMAL GLUTATHIONE S-TRANSFERASE 1"/>
    <property type="match status" value="1"/>
</dbReference>
<evidence type="ECO:0000256" key="7">
    <source>
        <dbReference type="ARBA" id="ARBA00022692"/>
    </source>
</evidence>
<accession>A0A9E9JW88</accession>
<evidence type="ECO:0000256" key="9">
    <source>
        <dbReference type="ARBA" id="ARBA00022824"/>
    </source>
</evidence>
<dbReference type="InterPro" id="IPR023352">
    <property type="entry name" value="MAPEG-like_dom_sf"/>
</dbReference>
<keyword evidence="11" id="KW-0007">Acetylation</keyword>
<feature type="transmembrane region" description="Helical" evidence="17">
    <location>
        <begin position="77"/>
        <end position="94"/>
    </location>
</feature>
<evidence type="ECO:0000256" key="3">
    <source>
        <dbReference type="ARBA" id="ARBA00004477"/>
    </source>
</evidence>
<name>A0A9E9JW88_MYTSE</name>
<evidence type="ECO:0000256" key="14">
    <source>
        <dbReference type="ARBA" id="ARBA00038540"/>
    </source>
</evidence>
<comment type="function">
    <text evidence="1">Conjugation of reduced glutathione to a wide number of exogenous and endogenous hydrophobic electrophiles.</text>
</comment>
<comment type="subcellular location">
    <subcellularLocation>
        <location evidence="3">Endoplasmic reticulum membrane</location>
        <topology evidence="3">Multi-pass membrane protein</topology>
    </subcellularLocation>
    <subcellularLocation>
        <location evidence="2">Mitochondrion outer membrane</location>
    </subcellularLocation>
</comment>
<evidence type="ECO:0000313" key="18">
    <source>
        <dbReference type="EMBL" id="WAS27878.1"/>
    </source>
</evidence>
<dbReference type="AlphaFoldDB" id="A0A9E9JW88"/>